<reference evidence="1 2" key="1">
    <citation type="submission" date="2016-10" db="EMBL/GenBank/DDBJ databases">
        <authorList>
            <person name="de Groot N.N."/>
        </authorList>
    </citation>
    <scope>NUCLEOTIDE SEQUENCE [LARGE SCALE GENOMIC DNA]</scope>
    <source>
        <strain evidence="1 2">LMG 24775</strain>
    </source>
</reference>
<name>A0A1H3MBI6_9BURK</name>
<evidence type="ECO:0000313" key="1">
    <source>
        <dbReference type="EMBL" id="SDY73956.1"/>
    </source>
</evidence>
<accession>A0A1H3MBI6</accession>
<dbReference type="AlphaFoldDB" id="A0A1H3MBI6"/>
<proteinExistence type="predicted"/>
<dbReference type="GeneID" id="94694265"/>
<gene>
    <name evidence="1" type="ORF">SAMN05421547_107199</name>
</gene>
<organism evidence="1 2">
    <name type="scientific">Delftia lacustris</name>
    <dbReference type="NCBI Taxonomy" id="558537"/>
    <lineage>
        <taxon>Bacteria</taxon>
        <taxon>Pseudomonadati</taxon>
        <taxon>Pseudomonadota</taxon>
        <taxon>Betaproteobacteria</taxon>
        <taxon>Burkholderiales</taxon>
        <taxon>Comamonadaceae</taxon>
        <taxon>Delftia</taxon>
    </lineage>
</organism>
<dbReference type="EMBL" id="FNPE01000007">
    <property type="protein sequence ID" value="SDY73956.1"/>
    <property type="molecule type" value="Genomic_DNA"/>
</dbReference>
<evidence type="ECO:0000313" key="2">
    <source>
        <dbReference type="Proteomes" id="UP000183417"/>
    </source>
</evidence>
<dbReference type="Proteomes" id="UP000183417">
    <property type="component" value="Unassembled WGS sequence"/>
</dbReference>
<dbReference type="RefSeq" id="WP_143044531.1">
    <property type="nucleotide sequence ID" value="NZ_CP141274.1"/>
</dbReference>
<sequence length="73" mass="8102">MSDFIASRQELRIRAQAAISRPVPKSIAQAGVQSVRAYKDCVAQVSQFARTGRYADRSTAALYRLEAMQGVRQ</sequence>
<protein>
    <submittedName>
        <fullName evidence="1">Uncharacterized protein</fullName>
    </submittedName>
</protein>